<evidence type="ECO:0000259" key="2">
    <source>
        <dbReference type="PROSITE" id="PS51159"/>
    </source>
</evidence>
<dbReference type="GO" id="GO:0008157">
    <property type="term" value="F:protein phosphatase 1 binding"/>
    <property type="evidence" value="ECO:0007669"/>
    <property type="project" value="TreeGrafter"/>
</dbReference>
<evidence type="ECO:0000256" key="1">
    <source>
        <dbReference type="SAM" id="MobiDB-lite"/>
    </source>
</evidence>
<dbReference type="InterPro" id="IPR038175">
    <property type="entry name" value="CBM21_dom_sf"/>
</dbReference>
<dbReference type="InterPro" id="IPR005036">
    <property type="entry name" value="CBM21_dom"/>
</dbReference>
<dbReference type="RefSeq" id="XP_025417676.1">
    <property type="nucleotide sequence ID" value="XM_025561891.1"/>
</dbReference>
<dbReference type="PANTHER" id="PTHR12307">
    <property type="entry name" value="PROTEIN PHOSPHATASE 1 REGULATORY SUBUNIT"/>
    <property type="match status" value="1"/>
</dbReference>
<protein>
    <submittedName>
        <fullName evidence="4">Glycogen-binding subunit 76A-like isoform X1</fullName>
    </submittedName>
</protein>
<dbReference type="OrthoDB" id="1881at2759"/>
<proteinExistence type="predicted"/>
<dbReference type="GO" id="GO:2001069">
    <property type="term" value="F:glycogen binding"/>
    <property type="evidence" value="ECO:0007669"/>
    <property type="project" value="TreeGrafter"/>
</dbReference>
<feature type="domain" description="CBM21" evidence="2">
    <location>
        <begin position="221"/>
        <end position="353"/>
    </location>
</feature>
<dbReference type="GO" id="GO:0005979">
    <property type="term" value="P:regulation of glycogen biosynthetic process"/>
    <property type="evidence" value="ECO:0007669"/>
    <property type="project" value="TreeGrafter"/>
</dbReference>
<dbReference type="PANTHER" id="PTHR12307:SF48">
    <property type="entry name" value="PROTEIN PHOSPHATASE 1 REGULATORY SUBUNIT"/>
    <property type="match status" value="1"/>
</dbReference>
<reference evidence="4" key="1">
    <citation type="submission" date="2025-08" db="UniProtKB">
        <authorList>
            <consortium name="RefSeq"/>
        </authorList>
    </citation>
    <scope>IDENTIFICATION</scope>
    <source>
        <tissue evidence="4">Whole body</tissue>
    </source>
</reference>
<feature type="region of interest" description="Disordered" evidence="1">
    <location>
        <begin position="79"/>
        <end position="155"/>
    </location>
</feature>
<dbReference type="Gene3D" id="2.60.40.2440">
    <property type="entry name" value="Carbohydrate binding type-21 domain"/>
    <property type="match status" value="1"/>
</dbReference>
<accession>A0A8B8G516</accession>
<feature type="compositionally biased region" description="Low complexity" evidence="1">
    <location>
        <begin position="122"/>
        <end position="145"/>
    </location>
</feature>
<evidence type="ECO:0000313" key="4">
    <source>
        <dbReference type="RefSeq" id="XP_025417676.1"/>
    </source>
</evidence>
<dbReference type="Pfam" id="PF03370">
    <property type="entry name" value="CBM_21"/>
    <property type="match status" value="1"/>
</dbReference>
<dbReference type="Proteomes" id="UP000694846">
    <property type="component" value="Unplaced"/>
</dbReference>
<name>A0A8B8G516_9HEMI</name>
<gene>
    <name evidence="4" type="primary">LOC112688616</name>
</gene>
<dbReference type="GO" id="GO:0000164">
    <property type="term" value="C:protein phosphatase type 1 complex"/>
    <property type="evidence" value="ECO:0007669"/>
    <property type="project" value="TreeGrafter"/>
</dbReference>
<organism evidence="3 4">
    <name type="scientific">Sipha flava</name>
    <name type="common">yellow sugarcane aphid</name>
    <dbReference type="NCBI Taxonomy" id="143950"/>
    <lineage>
        <taxon>Eukaryota</taxon>
        <taxon>Metazoa</taxon>
        <taxon>Ecdysozoa</taxon>
        <taxon>Arthropoda</taxon>
        <taxon>Hexapoda</taxon>
        <taxon>Insecta</taxon>
        <taxon>Pterygota</taxon>
        <taxon>Neoptera</taxon>
        <taxon>Paraneoptera</taxon>
        <taxon>Hemiptera</taxon>
        <taxon>Sternorrhyncha</taxon>
        <taxon>Aphidomorpha</taxon>
        <taxon>Aphidoidea</taxon>
        <taxon>Aphididae</taxon>
        <taxon>Sipha</taxon>
    </lineage>
</organism>
<dbReference type="AlphaFoldDB" id="A0A8B8G516"/>
<keyword evidence="3" id="KW-1185">Reference proteome</keyword>
<dbReference type="GeneID" id="112688616"/>
<sequence length="424" mass="47216">MSRAYRNLNMRSRPLFYSSRYQRNPCRSPTADHMATECCDVMVAHSPPLFTAHSTAKPAAELVLYQNFRLVMTHQKNVSPMSVRRLNARSSSNSPTRDDRQHQQAASSKPRRPCLVIRTDSDASIGSSSSSSGSSSSDENEPSSPTRRKKKVVFADDRGLSLTQVRLMSEPSNQPPKLMTVSPYLNPQPIAAVNNCVNRQPVDQQWHLRFQQPASSYLDFRKRLDENNVSLENVIIKSPDKRIVGTVKVRNLSYDKEVFVRSTRDRWATHQDTLCTYVQNNAMVNAASGNGGGSGLFPGVSASAQNPVTAIYDTFSFRLPLPADATSMEFAVCYKSARFEFWDSNDGNNYWLSLGAGCSQQLPAAGPPPLQQHAAGSTSCMSSADFEQHLRAAKQPVHYFGSQSGQNSWNVWRDQKDNDSSAYW</sequence>
<dbReference type="InterPro" id="IPR050782">
    <property type="entry name" value="PP1_regulatory_subunit_3"/>
</dbReference>
<dbReference type="PROSITE" id="PS51159">
    <property type="entry name" value="CBM21"/>
    <property type="match status" value="1"/>
</dbReference>
<evidence type="ECO:0000313" key="3">
    <source>
        <dbReference type="Proteomes" id="UP000694846"/>
    </source>
</evidence>